<gene>
    <name evidence="1" type="ORF">A3224_01335</name>
    <name evidence="2" type="ORF">OQJ68_00620</name>
</gene>
<organism evidence="1 3">
    <name type="scientific">Microbulbifer thermotolerans</name>
    <dbReference type="NCBI Taxonomy" id="252514"/>
    <lineage>
        <taxon>Bacteria</taxon>
        <taxon>Pseudomonadati</taxon>
        <taxon>Pseudomonadota</taxon>
        <taxon>Gammaproteobacteria</taxon>
        <taxon>Cellvibrionales</taxon>
        <taxon>Microbulbiferaceae</taxon>
        <taxon>Microbulbifer</taxon>
    </lineage>
</organism>
<dbReference type="Proteomes" id="UP001209730">
    <property type="component" value="Unassembled WGS sequence"/>
</dbReference>
<dbReference type="Gene3D" id="2.30.110.20">
    <property type="entry name" value="Hcp1-like"/>
    <property type="match status" value="1"/>
</dbReference>
<reference evidence="2" key="3">
    <citation type="submission" date="2022-11" db="EMBL/GenBank/DDBJ databases">
        <title>Chitin-degrading and fungicidal potential of chitinolytic bacterial strains from marine environment of the Pacific Ocean regions.</title>
        <authorList>
            <person name="Pentekhina I."/>
            <person name="Nedashkovskaya O."/>
            <person name="Seitkalieva A."/>
            <person name="Podvolotskaya A."/>
            <person name="Tekutyeva L."/>
            <person name="Balabanova L."/>
        </authorList>
    </citation>
    <scope>NUCLEOTIDE SEQUENCE</scope>
    <source>
        <strain evidence="2">KMM 6838</strain>
    </source>
</reference>
<evidence type="ECO:0000313" key="3">
    <source>
        <dbReference type="Proteomes" id="UP000076077"/>
    </source>
</evidence>
<dbReference type="RefSeq" id="WP_067150465.1">
    <property type="nucleotide sequence ID" value="NZ_CP014864.1"/>
</dbReference>
<sequence>MAIYMNFNNKSTKGNVTAKGYEDWIEVDSFNFGVGRGISMEAGAMANREASRPSISEITVTKRIDAASGGLFKASVTGDEGVPVEFHVVQTGANAVEKYAVYKLEDAIISSYSISASAGGAPQESISLSFSKIEADLAHADKTNKNPKNMRVGYDLATATPL</sequence>
<dbReference type="InterPro" id="IPR053165">
    <property type="entry name" value="HSI-I_assembly_Hcp1"/>
</dbReference>
<reference evidence="3" key="1">
    <citation type="submission" date="2016-03" db="EMBL/GenBank/DDBJ databases">
        <authorList>
            <person name="Lee Y.-S."/>
            <person name="Choi Y.-L."/>
        </authorList>
    </citation>
    <scope>NUCLEOTIDE SEQUENCE [LARGE SCALE GENOMIC DNA]</scope>
    <source>
        <strain evidence="3">DAU221</strain>
    </source>
</reference>
<dbReference type="Proteomes" id="UP000076077">
    <property type="component" value="Chromosome"/>
</dbReference>
<proteinExistence type="predicted"/>
<dbReference type="Pfam" id="PF05638">
    <property type="entry name" value="T6SS_HCP"/>
    <property type="match status" value="1"/>
</dbReference>
<dbReference type="SUPFAM" id="SSF141452">
    <property type="entry name" value="Hcp1-like"/>
    <property type="match status" value="1"/>
</dbReference>
<dbReference type="GeneID" id="76606686"/>
<protein>
    <submittedName>
        <fullName evidence="1">Hemolysin-coregulated protein</fullName>
    </submittedName>
    <submittedName>
        <fullName evidence="2">Type VI secretion system tube protein Hcp</fullName>
    </submittedName>
</protein>
<dbReference type="PANTHER" id="PTHR36152">
    <property type="entry name" value="CYTOPLASMIC PROTEIN-RELATED"/>
    <property type="match status" value="1"/>
</dbReference>
<dbReference type="PANTHER" id="PTHR36152:SF1">
    <property type="entry name" value="UBIQUITIN-LIKE DOMAIN-CONTAINING PROTEIN"/>
    <property type="match status" value="1"/>
</dbReference>
<dbReference type="InterPro" id="IPR008514">
    <property type="entry name" value="T6SS_Hcp"/>
</dbReference>
<dbReference type="EMBL" id="CP014864">
    <property type="protein sequence ID" value="AMX01401.1"/>
    <property type="molecule type" value="Genomic_DNA"/>
</dbReference>
<reference evidence="1" key="2">
    <citation type="submission" date="2016-03" db="EMBL/GenBank/DDBJ databases">
        <authorList>
            <person name="Ploux O."/>
        </authorList>
    </citation>
    <scope>NUCLEOTIDE SEQUENCE [LARGE SCALE GENOMIC DNA]</scope>
    <source>
        <strain evidence="1">DAU221</strain>
    </source>
</reference>
<accession>A0A143HIS9</accession>
<dbReference type="KEGG" id="mthd:A3224_01335"/>
<name>A0A143HIS9_MICTH</name>
<dbReference type="OrthoDB" id="5066999at2"/>
<evidence type="ECO:0000313" key="2">
    <source>
        <dbReference type="EMBL" id="MCX2800284.1"/>
    </source>
</evidence>
<evidence type="ECO:0000313" key="1">
    <source>
        <dbReference type="EMBL" id="AMX01401.1"/>
    </source>
</evidence>
<keyword evidence="3" id="KW-1185">Reference proteome</keyword>
<dbReference type="STRING" id="252514.A3224_01335"/>
<dbReference type="EMBL" id="JAPHQB010000001">
    <property type="protein sequence ID" value="MCX2800284.1"/>
    <property type="molecule type" value="Genomic_DNA"/>
</dbReference>
<dbReference type="InterPro" id="IPR036624">
    <property type="entry name" value="Hcp1-lik_sf"/>
</dbReference>
<dbReference type="AlphaFoldDB" id="A0A143HIS9"/>